<dbReference type="Proteomes" id="UP000053558">
    <property type="component" value="Unassembled WGS sequence"/>
</dbReference>
<reference evidence="5" key="1">
    <citation type="journal article" date="2012" name="Science">
        <title>The Paleozoic origin of enzymatic lignin decomposition reconstructed from 31 fungal genomes.</title>
        <authorList>
            <person name="Floudas D."/>
            <person name="Binder M."/>
            <person name="Riley R."/>
            <person name="Barry K."/>
            <person name="Blanchette R.A."/>
            <person name="Henrissat B."/>
            <person name="Martinez A.T."/>
            <person name="Otillar R."/>
            <person name="Spatafora J.W."/>
            <person name="Yadav J.S."/>
            <person name="Aerts A."/>
            <person name="Benoit I."/>
            <person name="Boyd A."/>
            <person name="Carlson A."/>
            <person name="Copeland A."/>
            <person name="Coutinho P.M."/>
            <person name="de Vries R.P."/>
            <person name="Ferreira P."/>
            <person name="Findley K."/>
            <person name="Foster B."/>
            <person name="Gaskell J."/>
            <person name="Glotzer D."/>
            <person name="Gorecki P."/>
            <person name="Heitman J."/>
            <person name="Hesse C."/>
            <person name="Hori C."/>
            <person name="Igarashi K."/>
            <person name="Jurgens J.A."/>
            <person name="Kallen N."/>
            <person name="Kersten P."/>
            <person name="Kohler A."/>
            <person name="Kuees U."/>
            <person name="Kumar T.K.A."/>
            <person name="Kuo A."/>
            <person name="LaButti K."/>
            <person name="Larrondo L.F."/>
            <person name="Lindquist E."/>
            <person name="Ling A."/>
            <person name="Lombard V."/>
            <person name="Lucas S."/>
            <person name="Lundell T."/>
            <person name="Martin R."/>
            <person name="McLaughlin D.J."/>
            <person name="Morgenstern I."/>
            <person name="Morin E."/>
            <person name="Murat C."/>
            <person name="Nagy L.G."/>
            <person name="Nolan M."/>
            <person name="Ohm R.A."/>
            <person name="Patyshakuliyeva A."/>
            <person name="Rokas A."/>
            <person name="Ruiz-Duenas F.J."/>
            <person name="Sabat G."/>
            <person name="Salamov A."/>
            <person name="Samejima M."/>
            <person name="Schmutz J."/>
            <person name="Slot J.C."/>
            <person name="St John F."/>
            <person name="Stenlid J."/>
            <person name="Sun H."/>
            <person name="Sun S."/>
            <person name="Syed K."/>
            <person name="Tsang A."/>
            <person name="Wiebenga A."/>
            <person name="Young D."/>
            <person name="Pisabarro A."/>
            <person name="Eastwood D.C."/>
            <person name="Martin F."/>
            <person name="Cullen D."/>
            <person name="Grigoriev I.V."/>
            <person name="Hibbett D.S."/>
        </authorList>
    </citation>
    <scope>NUCLEOTIDE SEQUENCE [LARGE SCALE GENOMIC DNA]</scope>
    <source>
        <strain evidence="5">RWD-64-598 SS2</strain>
    </source>
</reference>
<dbReference type="PANTHER" id="PTHR33365">
    <property type="entry name" value="YALI0B05434P"/>
    <property type="match status" value="1"/>
</dbReference>
<dbReference type="OrthoDB" id="3687641at2759"/>
<dbReference type="KEGG" id="cput:CONPUDRAFT_145996"/>
<dbReference type="GO" id="GO:0016491">
    <property type="term" value="F:oxidoreductase activity"/>
    <property type="evidence" value="ECO:0007669"/>
    <property type="project" value="UniProtKB-KW"/>
</dbReference>
<gene>
    <name evidence="4" type="ORF">CONPUDRAFT_145996</name>
</gene>
<evidence type="ECO:0000313" key="5">
    <source>
        <dbReference type="Proteomes" id="UP000053558"/>
    </source>
</evidence>
<dbReference type="InterPro" id="IPR021765">
    <property type="entry name" value="UstYa-like"/>
</dbReference>
<evidence type="ECO:0000256" key="3">
    <source>
        <dbReference type="ARBA" id="ARBA00035112"/>
    </source>
</evidence>
<evidence type="ECO:0000313" key="4">
    <source>
        <dbReference type="EMBL" id="EIW77866.1"/>
    </source>
</evidence>
<sequence>MQSPWYKSIAFYLFMFFAMTALHVASTIRTLQTLDGMLPTRRQYSWVDDDYPDQLPIEMPTVALEMLDGEDHYGLHDDEEWVALFPNDGFLTLGPSNRTFFLSMIHQFHCLDVIRVGMVANRTGSIYHVEHCLRYLRQIILCNSDVTIETGRPRLVDGVWMHVADGGTGMIHRCRDWTKVRDFLVENPPMELKQTSSAYGEGSSTDREGY</sequence>
<keyword evidence="5" id="KW-1185">Reference proteome</keyword>
<dbReference type="PANTHER" id="PTHR33365:SF11">
    <property type="entry name" value="TAT PATHWAY SIGNAL SEQUENCE"/>
    <property type="match status" value="1"/>
</dbReference>
<dbReference type="AlphaFoldDB" id="A0A5M3MFT9"/>
<protein>
    <submittedName>
        <fullName evidence="4">Uncharacterized protein</fullName>
    </submittedName>
</protein>
<comment type="caution">
    <text evidence="4">The sequence shown here is derived from an EMBL/GenBank/DDBJ whole genome shotgun (WGS) entry which is preliminary data.</text>
</comment>
<comment type="similarity">
    <text evidence="3">Belongs to the ustYa family.</text>
</comment>
<dbReference type="GO" id="GO:0043386">
    <property type="term" value="P:mycotoxin biosynthetic process"/>
    <property type="evidence" value="ECO:0007669"/>
    <property type="project" value="InterPro"/>
</dbReference>
<comment type="pathway">
    <text evidence="1">Mycotoxin biosynthesis.</text>
</comment>
<dbReference type="EMBL" id="JH711583">
    <property type="protein sequence ID" value="EIW77866.1"/>
    <property type="molecule type" value="Genomic_DNA"/>
</dbReference>
<dbReference type="GeneID" id="19202140"/>
<keyword evidence="2" id="KW-0560">Oxidoreductase</keyword>
<dbReference type="OMA" id="DIYPLED"/>
<evidence type="ECO:0000256" key="1">
    <source>
        <dbReference type="ARBA" id="ARBA00004685"/>
    </source>
</evidence>
<accession>A0A5M3MFT9</accession>
<dbReference type="Pfam" id="PF11807">
    <property type="entry name" value="UstYa"/>
    <property type="match status" value="1"/>
</dbReference>
<organism evidence="4 5">
    <name type="scientific">Coniophora puteana (strain RWD-64-598)</name>
    <name type="common">Brown rot fungus</name>
    <dbReference type="NCBI Taxonomy" id="741705"/>
    <lineage>
        <taxon>Eukaryota</taxon>
        <taxon>Fungi</taxon>
        <taxon>Dikarya</taxon>
        <taxon>Basidiomycota</taxon>
        <taxon>Agaricomycotina</taxon>
        <taxon>Agaricomycetes</taxon>
        <taxon>Agaricomycetidae</taxon>
        <taxon>Boletales</taxon>
        <taxon>Coniophorineae</taxon>
        <taxon>Coniophoraceae</taxon>
        <taxon>Coniophora</taxon>
    </lineage>
</organism>
<evidence type="ECO:0000256" key="2">
    <source>
        <dbReference type="ARBA" id="ARBA00023002"/>
    </source>
</evidence>
<dbReference type="RefSeq" id="XP_007772176.1">
    <property type="nucleotide sequence ID" value="XM_007773986.1"/>
</dbReference>
<proteinExistence type="inferred from homology"/>
<name>A0A5M3MFT9_CONPW</name>